<dbReference type="RefSeq" id="WP_179357670.1">
    <property type="nucleotide sequence ID" value="NZ_CP058627.1"/>
</dbReference>
<organism evidence="2 3">
    <name type="scientific">Chitinibacter bivalviorum</name>
    <dbReference type="NCBI Taxonomy" id="2739434"/>
    <lineage>
        <taxon>Bacteria</taxon>
        <taxon>Pseudomonadati</taxon>
        <taxon>Pseudomonadota</taxon>
        <taxon>Betaproteobacteria</taxon>
        <taxon>Neisseriales</taxon>
        <taxon>Chitinibacteraceae</taxon>
        <taxon>Chitinibacter</taxon>
    </lineage>
</organism>
<accession>A0A7H9BHA1</accession>
<dbReference type="AlphaFoldDB" id="A0A7H9BHA1"/>
<sequence>MAGGQKVTREYLGEMDCPLCHRPAPVRKQANGFAILKCGFCGCTLQTHEHKSSSILASRIKGQPLPVAANEPKPEIKPSAQAAPQPKPAQSGTFW</sequence>
<keyword evidence="3" id="KW-1185">Reference proteome</keyword>
<dbReference type="EMBL" id="CP058627">
    <property type="protein sequence ID" value="QLG87588.1"/>
    <property type="molecule type" value="Genomic_DNA"/>
</dbReference>
<protein>
    <submittedName>
        <fullName evidence="2">Uncharacterized protein</fullName>
    </submittedName>
</protein>
<gene>
    <name evidence="2" type="ORF">HQ393_04585</name>
</gene>
<evidence type="ECO:0000256" key="1">
    <source>
        <dbReference type="SAM" id="MobiDB-lite"/>
    </source>
</evidence>
<proteinExistence type="predicted"/>
<evidence type="ECO:0000313" key="2">
    <source>
        <dbReference type="EMBL" id="QLG87588.1"/>
    </source>
</evidence>
<feature type="region of interest" description="Disordered" evidence="1">
    <location>
        <begin position="63"/>
        <end position="95"/>
    </location>
</feature>
<reference evidence="2 3" key="1">
    <citation type="submission" date="2020-07" db="EMBL/GenBank/DDBJ databases">
        <title>Complete genome sequence of Chitinibacter sp. 2T18.</title>
        <authorList>
            <person name="Bae J.-W."/>
            <person name="Choi J.-W."/>
        </authorList>
    </citation>
    <scope>NUCLEOTIDE SEQUENCE [LARGE SCALE GENOMIC DNA]</scope>
    <source>
        <strain evidence="2 3">2T18</strain>
    </source>
</reference>
<name>A0A7H9BHA1_9NEIS</name>
<dbReference type="Proteomes" id="UP000509597">
    <property type="component" value="Chromosome"/>
</dbReference>
<feature type="compositionally biased region" description="Low complexity" evidence="1">
    <location>
        <begin position="77"/>
        <end position="95"/>
    </location>
</feature>
<evidence type="ECO:0000313" key="3">
    <source>
        <dbReference type="Proteomes" id="UP000509597"/>
    </source>
</evidence>
<dbReference type="KEGG" id="chiz:HQ393_04585"/>